<evidence type="ECO:0000256" key="7">
    <source>
        <dbReference type="ARBA" id="ARBA00022842"/>
    </source>
</evidence>
<proteinExistence type="inferred from homology"/>
<comment type="function">
    <text evidence="9">Catalyzes the condensation of para-aminobenzoate (pABA) with 6-hydroxymethyl-7,8-dihydropterin diphosphate (DHPt-PP) to form 7,8-dihydropteroate (H2Pte), the immediate precursor of folate derivatives.</text>
</comment>
<dbReference type="Pfam" id="PF00809">
    <property type="entry name" value="Pterin_bind"/>
    <property type="match status" value="1"/>
</dbReference>
<evidence type="ECO:0000256" key="9">
    <source>
        <dbReference type="RuleBase" id="RU361205"/>
    </source>
</evidence>
<reference evidence="12" key="1">
    <citation type="journal article" date="2019" name="Int. J. Syst. Evol. Microbiol.">
        <title>The Global Catalogue of Microorganisms (GCM) 10K type strain sequencing project: providing services to taxonomists for standard genome sequencing and annotation.</title>
        <authorList>
            <consortium name="The Broad Institute Genomics Platform"/>
            <consortium name="The Broad Institute Genome Sequencing Center for Infectious Disease"/>
            <person name="Wu L."/>
            <person name="Ma J."/>
        </authorList>
    </citation>
    <scope>NUCLEOTIDE SEQUENCE [LARGE SCALE GENOMIC DNA]</scope>
    <source>
        <strain evidence="12">KCTC 52042</strain>
    </source>
</reference>
<comment type="cofactor">
    <cofactor evidence="2 9">
        <name>Mg(2+)</name>
        <dbReference type="ChEBI" id="CHEBI:18420"/>
    </cofactor>
</comment>
<dbReference type="PANTHER" id="PTHR20941">
    <property type="entry name" value="FOLATE SYNTHESIS PROTEINS"/>
    <property type="match status" value="1"/>
</dbReference>
<comment type="caution">
    <text evidence="11">The sequence shown here is derived from an EMBL/GenBank/DDBJ whole genome shotgun (WGS) entry which is preliminary data.</text>
</comment>
<dbReference type="EC" id="2.5.1.15" evidence="4 9"/>
<dbReference type="CDD" id="cd00739">
    <property type="entry name" value="DHPS"/>
    <property type="match status" value="1"/>
</dbReference>
<dbReference type="EMBL" id="JBHULI010000003">
    <property type="protein sequence ID" value="MFD2531438.1"/>
    <property type="molecule type" value="Genomic_DNA"/>
</dbReference>
<keyword evidence="6 9" id="KW-0479">Metal-binding</keyword>
<keyword evidence="5 9" id="KW-0808">Transferase</keyword>
<evidence type="ECO:0000313" key="11">
    <source>
        <dbReference type="EMBL" id="MFD2531438.1"/>
    </source>
</evidence>
<dbReference type="NCBIfam" id="TIGR01496">
    <property type="entry name" value="DHPS"/>
    <property type="match status" value="1"/>
</dbReference>
<dbReference type="InterPro" id="IPR000489">
    <property type="entry name" value="Pterin-binding_dom"/>
</dbReference>
<dbReference type="PROSITE" id="PS00793">
    <property type="entry name" value="DHPS_2"/>
    <property type="match status" value="1"/>
</dbReference>
<gene>
    <name evidence="11" type="primary">folP</name>
    <name evidence="11" type="ORF">ACFSVN_03155</name>
</gene>
<evidence type="ECO:0000256" key="3">
    <source>
        <dbReference type="ARBA" id="ARBA00004763"/>
    </source>
</evidence>
<evidence type="ECO:0000256" key="6">
    <source>
        <dbReference type="ARBA" id="ARBA00022723"/>
    </source>
</evidence>
<dbReference type="PANTHER" id="PTHR20941:SF1">
    <property type="entry name" value="FOLIC ACID SYNTHESIS PROTEIN FOL1"/>
    <property type="match status" value="1"/>
</dbReference>
<comment type="catalytic activity">
    <reaction evidence="1">
        <text>(7,8-dihydropterin-6-yl)methyl diphosphate + 4-aminobenzoate = 7,8-dihydropteroate + diphosphate</text>
        <dbReference type="Rhea" id="RHEA:19949"/>
        <dbReference type="ChEBI" id="CHEBI:17836"/>
        <dbReference type="ChEBI" id="CHEBI:17839"/>
        <dbReference type="ChEBI" id="CHEBI:33019"/>
        <dbReference type="ChEBI" id="CHEBI:72950"/>
        <dbReference type="EC" id="2.5.1.15"/>
    </reaction>
</comment>
<name>A0ABW5JFE8_9BACT</name>
<dbReference type="PROSITE" id="PS50972">
    <property type="entry name" value="PTERIN_BINDING"/>
    <property type="match status" value="1"/>
</dbReference>
<keyword evidence="8 9" id="KW-0289">Folate biosynthesis</keyword>
<dbReference type="Proteomes" id="UP001597460">
    <property type="component" value="Unassembled WGS sequence"/>
</dbReference>
<evidence type="ECO:0000256" key="5">
    <source>
        <dbReference type="ARBA" id="ARBA00022679"/>
    </source>
</evidence>
<dbReference type="InterPro" id="IPR045031">
    <property type="entry name" value="DHP_synth-like"/>
</dbReference>
<evidence type="ECO:0000256" key="4">
    <source>
        <dbReference type="ARBA" id="ARBA00012458"/>
    </source>
</evidence>
<dbReference type="GO" id="GO:0004156">
    <property type="term" value="F:dihydropteroate synthase activity"/>
    <property type="evidence" value="ECO:0007669"/>
    <property type="project" value="UniProtKB-EC"/>
</dbReference>
<comment type="similarity">
    <text evidence="9">Belongs to the DHPS family.</text>
</comment>
<dbReference type="Gene3D" id="3.20.20.20">
    <property type="entry name" value="Dihydropteroate synthase-like"/>
    <property type="match status" value="1"/>
</dbReference>
<accession>A0ABW5JFE8</accession>
<protein>
    <recommendedName>
        <fullName evidence="4 9">Dihydropteroate synthase</fullName>
        <shortName evidence="9">DHPS</shortName>
        <ecNumber evidence="4 9">2.5.1.15</ecNumber>
    </recommendedName>
    <alternativeName>
        <fullName evidence="9">Dihydropteroate pyrophosphorylase</fullName>
    </alternativeName>
</protein>
<keyword evidence="7 9" id="KW-0460">Magnesium</keyword>
<dbReference type="SUPFAM" id="SSF51717">
    <property type="entry name" value="Dihydropteroate synthetase-like"/>
    <property type="match status" value="1"/>
</dbReference>
<feature type="domain" description="Pterin-binding" evidence="10">
    <location>
        <begin position="14"/>
        <end position="267"/>
    </location>
</feature>
<keyword evidence="12" id="KW-1185">Reference proteome</keyword>
<organism evidence="11 12">
    <name type="scientific">Gracilimonas halophila</name>
    <dbReference type="NCBI Taxonomy" id="1834464"/>
    <lineage>
        <taxon>Bacteria</taxon>
        <taxon>Pseudomonadati</taxon>
        <taxon>Balneolota</taxon>
        <taxon>Balneolia</taxon>
        <taxon>Balneolales</taxon>
        <taxon>Balneolaceae</taxon>
        <taxon>Gracilimonas</taxon>
    </lineage>
</organism>
<sequence length="277" mass="30583">MPDKNFISDSFSSPKIMGIINATPDSFSDGGHYLDVNRAMDRIHIMIKNGAEIIDVGGESTRPGADPVSEQEEIDRVMPLLEKAIPVFKKAQFSIDTTKYTVAKKALESGAKFVNDVSGLQKEPRLADLCGEFNATYVLMHSQGDPKTMQENPEYAEVVSDVMSFFEKKLADLKTSGVHKIILDPGIGFGKTLQHNLKLIAHLDKFQKFDLPILVGASRKSMIGKILNDRPTDDRITGTVALHYHALTKGAKILRVHDVKEASDSIRIFNAVKSQQS</sequence>
<dbReference type="PROSITE" id="PS00792">
    <property type="entry name" value="DHPS_1"/>
    <property type="match status" value="1"/>
</dbReference>
<evidence type="ECO:0000259" key="10">
    <source>
        <dbReference type="PROSITE" id="PS50972"/>
    </source>
</evidence>
<evidence type="ECO:0000256" key="2">
    <source>
        <dbReference type="ARBA" id="ARBA00001946"/>
    </source>
</evidence>
<evidence type="ECO:0000256" key="1">
    <source>
        <dbReference type="ARBA" id="ARBA00000012"/>
    </source>
</evidence>
<dbReference type="RefSeq" id="WP_390298490.1">
    <property type="nucleotide sequence ID" value="NZ_JBHULI010000003.1"/>
</dbReference>
<evidence type="ECO:0000313" key="12">
    <source>
        <dbReference type="Proteomes" id="UP001597460"/>
    </source>
</evidence>
<evidence type="ECO:0000256" key="8">
    <source>
        <dbReference type="ARBA" id="ARBA00022909"/>
    </source>
</evidence>
<comment type="pathway">
    <text evidence="3 9">Cofactor biosynthesis; tetrahydrofolate biosynthesis; 7,8-dihydrofolate from 2-amino-4-hydroxy-6-hydroxymethyl-7,8-dihydropteridine diphosphate and 4-aminobenzoate: step 1/2.</text>
</comment>
<dbReference type="InterPro" id="IPR011005">
    <property type="entry name" value="Dihydropteroate_synth-like_sf"/>
</dbReference>
<dbReference type="InterPro" id="IPR006390">
    <property type="entry name" value="DHP_synth_dom"/>
</dbReference>